<reference evidence="1" key="1">
    <citation type="submission" date="2022-05" db="EMBL/GenBank/DDBJ databases">
        <title>Chromosome-level genome of Chaenocephalus aceratus.</title>
        <authorList>
            <person name="Park H."/>
        </authorList>
    </citation>
    <scope>NUCLEOTIDE SEQUENCE</scope>
    <source>
        <strain evidence="1">KU_202001</strain>
    </source>
</reference>
<sequence length="103" mass="11482">MKLWKGVTFAFVLCGAALSIVFVRNMATIGQFRPKIEIPAHVSILIKTVLILTINFQDLTAITLLLLLLLLLISRIGSEVPADEWASTETPLRRRDELGPLRV</sequence>
<gene>
    <name evidence="1" type="ORF">KUCAC02_018174</name>
</gene>
<evidence type="ECO:0000313" key="1">
    <source>
        <dbReference type="EMBL" id="KAI4809271.1"/>
    </source>
</evidence>
<evidence type="ECO:0000313" key="2">
    <source>
        <dbReference type="Proteomes" id="UP001057452"/>
    </source>
</evidence>
<organism evidence="1 2">
    <name type="scientific">Chaenocephalus aceratus</name>
    <name type="common">Blackfin icefish</name>
    <name type="synonym">Chaenichthys aceratus</name>
    <dbReference type="NCBI Taxonomy" id="36190"/>
    <lineage>
        <taxon>Eukaryota</taxon>
        <taxon>Metazoa</taxon>
        <taxon>Chordata</taxon>
        <taxon>Craniata</taxon>
        <taxon>Vertebrata</taxon>
        <taxon>Euteleostomi</taxon>
        <taxon>Actinopterygii</taxon>
        <taxon>Neopterygii</taxon>
        <taxon>Teleostei</taxon>
        <taxon>Neoteleostei</taxon>
        <taxon>Acanthomorphata</taxon>
        <taxon>Eupercaria</taxon>
        <taxon>Perciformes</taxon>
        <taxon>Notothenioidei</taxon>
        <taxon>Channichthyidae</taxon>
        <taxon>Chaenocephalus</taxon>
    </lineage>
</organism>
<protein>
    <submittedName>
        <fullName evidence="1">Uncharacterized protein</fullName>
    </submittedName>
</protein>
<accession>A0ACB9W971</accession>
<keyword evidence="2" id="KW-1185">Reference proteome</keyword>
<dbReference type="Proteomes" id="UP001057452">
    <property type="component" value="Chromosome 17"/>
</dbReference>
<proteinExistence type="predicted"/>
<comment type="caution">
    <text evidence="1">The sequence shown here is derived from an EMBL/GenBank/DDBJ whole genome shotgun (WGS) entry which is preliminary data.</text>
</comment>
<name>A0ACB9W971_CHAAC</name>
<dbReference type="EMBL" id="CM043801">
    <property type="protein sequence ID" value="KAI4809271.1"/>
    <property type="molecule type" value="Genomic_DNA"/>
</dbReference>